<comment type="caution">
    <text evidence="1">The sequence shown here is derived from an EMBL/GenBank/DDBJ whole genome shotgun (WGS) entry which is preliminary data.</text>
</comment>
<proteinExistence type="predicted"/>
<protein>
    <submittedName>
        <fullName evidence="1">Uncharacterized protein</fullName>
    </submittedName>
</protein>
<dbReference type="Gene3D" id="3.90.1720.10">
    <property type="entry name" value="endopeptidase domain like (from Nostoc punctiforme)"/>
    <property type="match status" value="1"/>
</dbReference>
<sequence length="337" mass="35218">MNNFKLGQIVKQNYGAIAHYAIVIAENRTVGWVNNSTLEVKPITEEGWSLVKVKGEVFDFDTIKQNIKSFKIAVEEGNIRSYHPTEFNCEHWATLMVTGKAYSTQSGTVKFATPTIIGGAMIGVGTSAGTVVTVASTLGVAASTGTAIGSLSGAAATNAALAWLGGGTLASGGGGVAAGTAIVSAVSTGGAVIAIAGVGIIGKQVWDNLSEEQRQTIVEKINSSAPDQVKVAYGVTTEKATEMFNVASDWLGERTSQIAKAVDQATPKPLKITLNQIIAASQNTSQAVEQQVNSVMEATQKWGEDVKSEASKNLENTANTISSIFPGWFKTNSDRNG</sequence>
<organism evidence="1 2">
    <name type="scientific">Lyngbya aestuarii BL J</name>
    <dbReference type="NCBI Taxonomy" id="1348334"/>
    <lineage>
        <taxon>Bacteria</taxon>
        <taxon>Bacillati</taxon>
        <taxon>Cyanobacteriota</taxon>
        <taxon>Cyanophyceae</taxon>
        <taxon>Oscillatoriophycideae</taxon>
        <taxon>Oscillatoriales</taxon>
        <taxon>Microcoleaceae</taxon>
        <taxon>Lyngbya</taxon>
    </lineage>
</organism>
<evidence type="ECO:0000313" key="2">
    <source>
        <dbReference type="Proteomes" id="UP000017127"/>
    </source>
</evidence>
<dbReference type="AlphaFoldDB" id="U7QMF9"/>
<dbReference type="EMBL" id="AUZM01000011">
    <property type="protein sequence ID" value="ERT08437.1"/>
    <property type="molecule type" value="Genomic_DNA"/>
</dbReference>
<evidence type="ECO:0000313" key="1">
    <source>
        <dbReference type="EMBL" id="ERT08437.1"/>
    </source>
</evidence>
<dbReference type="PATRIC" id="fig|1348334.3.peg.1553"/>
<keyword evidence="2" id="KW-1185">Reference proteome</keyword>
<accession>U7QMF9</accession>
<name>U7QMF9_9CYAN</name>
<gene>
    <name evidence="1" type="ORF">M595_1592</name>
</gene>
<dbReference type="Proteomes" id="UP000017127">
    <property type="component" value="Unassembled WGS sequence"/>
</dbReference>
<dbReference type="RefSeq" id="WP_023065479.1">
    <property type="nucleotide sequence ID" value="NZ_AUZM01000011.1"/>
</dbReference>
<reference evidence="1 2" key="1">
    <citation type="journal article" date="2013" name="Front. Microbiol.">
        <title>Comparative genomic analyses of the cyanobacterium, Lyngbya aestuarii BL J, a powerful hydrogen producer.</title>
        <authorList>
            <person name="Kothari A."/>
            <person name="Vaughn M."/>
            <person name="Garcia-Pichel F."/>
        </authorList>
    </citation>
    <scope>NUCLEOTIDE SEQUENCE [LARGE SCALE GENOMIC DNA]</scope>
    <source>
        <strain evidence="1 2">BL J</strain>
    </source>
</reference>